<evidence type="ECO:0000313" key="2">
    <source>
        <dbReference type="Proteomes" id="UP001597168"/>
    </source>
</evidence>
<gene>
    <name evidence="1" type="ORF">ACFQ3T_02150</name>
</gene>
<reference evidence="2" key="1">
    <citation type="journal article" date="2019" name="Int. J. Syst. Evol. Microbiol.">
        <title>The Global Catalogue of Microorganisms (GCM) 10K type strain sequencing project: providing services to taxonomists for standard genome sequencing and annotation.</title>
        <authorList>
            <consortium name="The Broad Institute Genomics Platform"/>
            <consortium name="The Broad Institute Genome Sequencing Center for Infectious Disease"/>
            <person name="Wu L."/>
            <person name="Ma J."/>
        </authorList>
    </citation>
    <scope>NUCLEOTIDE SEQUENCE [LARGE SCALE GENOMIC DNA]</scope>
    <source>
        <strain evidence="2">CCUG 60214</strain>
    </source>
</reference>
<dbReference type="RefSeq" id="WP_380719138.1">
    <property type="nucleotide sequence ID" value="NZ_JBHTLK010000005.1"/>
</dbReference>
<comment type="caution">
    <text evidence="1">The sequence shown here is derived from an EMBL/GenBank/DDBJ whole genome shotgun (WGS) entry which is preliminary data.</text>
</comment>
<organism evidence="1 2">
    <name type="scientific">Saccharothrix hoggarensis</name>
    <dbReference type="NCBI Taxonomy" id="913853"/>
    <lineage>
        <taxon>Bacteria</taxon>
        <taxon>Bacillati</taxon>
        <taxon>Actinomycetota</taxon>
        <taxon>Actinomycetes</taxon>
        <taxon>Pseudonocardiales</taxon>
        <taxon>Pseudonocardiaceae</taxon>
        <taxon>Saccharothrix</taxon>
    </lineage>
</organism>
<sequence>MITMPTEAPPAPVNTLLRELSASLRKRDLQDLCDTLELLQRRACDHRERETYAVRCAELCQLSPGLRLYHGALIRELEDRQPDVVRHIAATSHRRGGGLLHTYVSQLVGDIYDFNHDFEDGPFGIGDTDR</sequence>
<proteinExistence type="predicted"/>
<dbReference type="EMBL" id="JBHTLK010000005">
    <property type="protein sequence ID" value="MFD1145921.1"/>
    <property type="molecule type" value="Genomic_DNA"/>
</dbReference>
<dbReference type="Proteomes" id="UP001597168">
    <property type="component" value="Unassembled WGS sequence"/>
</dbReference>
<keyword evidence="2" id="KW-1185">Reference proteome</keyword>
<name>A0ABW3QNG7_9PSEU</name>
<evidence type="ECO:0000313" key="1">
    <source>
        <dbReference type="EMBL" id="MFD1145921.1"/>
    </source>
</evidence>
<accession>A0ABW3QNG7</accession>
<protein>
    <submittedName>
        <fullName evidence="1">Uncharacterized protein</fullName>
    </submittedName>
</protein>